<evidence type="ECO:0000313" key="2">
    <source>
        <dbReference type="EMBL" id="AXI03883.1"/>
    </source>
</evidence>
<reference evidence="2 3" key="1">
    <citation type="submission" date="2018-07" db="EMBL/GenBank/DDBJ databases">
        <title>Genome sequencing of Moraxellaceae gen. HYN0046.</title>
        <authorList>
            <person name="Kim M."/>
            <person name="Yi H."/>
        </authorList>
    </citation>
    <scope>NUCLEOTIDE SEQUENCE [LARGE SCALE GENOMIC DNA]</scope>
    <source>
        <strain evidence="2 3">HYN0046</strain>
    </source>
</reference>
<organism evidence="2 3">
    <name type="scientific">Aquirhabdus parva</name>
    <dbReference type="NCBI Taxonomy" id="2283318"/>
    <lineage>
        <taxon>Bacteria</taxon>
        <taxon>Pseudomonadati</taxon>
        <taxon>Pseudomonadota</taxon>
        <taxon>Gammaproteobacteria</taxon>
        <taxon>Moraxellales</taxon>
        <taxon>Moraxellaceae</taxon>
        <taxon>Aquirhabdus</taxon>
    </lineage>
</organism>
<feature type="compositionally biased region" description="Polar residues" evidence="1">
    <location>
        <begin position="110"/>
        <end position="134"/>
    </location>
</feature>
<keyword evidence="3" id="KW-1185">Reference proteome</keyword>
<dbReference type="KEGG" id="mbah:HYN46_14170"/>
<proteinExistence type="predicted"/>
<gene>
    <name evidence="2" type="ORF">HYN46_14170</name>
</gene>
<dbReference type="Proteomes" id="UP000253940">
    <property type="component" value="Chromosome"/>
</dbReference>
<evidence type="ECO:0000313" key="3">
    <source>
        <dbReference type="Proteomes" id="UP000253940"/>
    </source>
</evidence>
<dbReference type="EMBL" id="CP031222">
    <property type="protein sequence ID" value="AXI03883.1"/>
    <property type="molecule type" value="Genomic_DNA"/>
</dbReference>
<evidence type="ECO:0000256" key="1">
    <source>
        <dbReference type="SAM" id="MobiDB-lite"/>
    </source>
</evidence>
<protein>
    <recommendedName>
        <fullName evidence="4">DnaT DNA-binding domain-containing protein</fullName>
    </recommendedName>
</protein>
<dbReference type="AlphaFoldDB" id="A0A345P9C4"/>
<sequence>MARARNIKPSFFFNDELIELCFAARLLFIGLWTLADREGYLEDRPKKIKMSLFPADSIDIDALLDDLTGAGFLERYTAEGAKYIHICKFDKHQNPHYKEAQSVIPKPPQAEQTLSSGQPQTNLRQAPGWSESNPADSLIPDSFNLIPDSLIPDPFSWIPDSLNDDWTAQAVPSEIQDDAYAESDQEVFLIEGHAQDSWLACSNATGAGTERCGMQIADDPVQVSQAHASHVGIDQPIATQTATPVVVGHALNIPFETFWDLYDKKVQPKACVRKWQRLTDAERELIMQHVRQYKLAQPDKAFRKNPETYLNQKAWLDEIVVRQASQPARRTAQSAWDQYFAEQSSVAYAGTKSAALIDVTPQHWDGIEGIRYV</sequence>
<accession>A0A345P9C4</accession>
<dbReference type="RefSeq" id="WP_114899991.1">
    <property type="nucleotide sequence ID" value="NZ_CP031222.1"/>
</dbReference>
<name>A0A345P9C4_9GAMM</name>
<evidence type="ECO:0008006" key="4">
    <source>
        <dbReference type="Google" id="ProtNLM"/>
    </source>
</evidence>
<dbReference type="OrthoDB" id="6107855at2"/>
<feature type="region of interest" description="Disordered" evidence="1">
    <location>
        <begin position="107"/>
        <end position="134"/>
    </location>
</feature>